<evidence type="ECO:0000313" key="2">
    <source>
        <dbReference type="Proteomes" id="UP000185944"/>
    </source>
</evidence>
<organism evidence="1 2">
    <name type="scientific">Nematocida displodere</name>
    <dbReference type="NCBI Taxonomy" id="1805483"/>
    <lineage>
        <taxon>Eukaryota</taxon>
        <taxon>Fungi</taxon>
        <taxon>Fungi incertae sedis</taxon>
        <taxon>Microsporidia</taxon>
        <taxon>Nematocida</taxon>
    </lineage>
</organism>
<gene>
    <name evidence="1" type="ORF">NEDG_01141</name>
</gene>
<keyword evidence="2" id="KW-1185">Reference proteome</keyword>
<comment type="caution">
    <text evidence="1">The sequence shown here is derived from an EMBL/GenBank/DDBJ whole genome shotgun (WGS) entry which is preliminary data.</text>
</comment>
<protein>
    <submittedName>
        <fullName evidence="1">Uncharacterized protein</fullName>
    </submittedName>
</protein>
<dbReference type="RefSeq" id="XP_067543747.1">
    <property type="nucleotide sequence ID" value="XM_067688559.1"/>
</dbReference>
<dbReference type="VEuPathDB" id="MicrosporidiaDB:NEDG_01141"/>
<proteinExistence type="predicted"/>
<dbReference type="EMBL" id="LTDL01000042">
    <property type="protein sequence ID" value="OAG29002.1"/>
    <property type="molecule type" value="Genomic_DNA"/>
</dbReference>
<sequence length="518" mass="58116">MYTERALSKAAPVEYLECVPFDEGVFFVAPTAFVRYLARTDKTETHKLAMNLGDKGKLFHAVADKRGESVLLVFQNEQLLFSWAEKKVCTSPAIAPPVFVALEENKAVFFMYNAIHVVDLGSMLAGAPRATVYAITPDVRLGDPNAIVFYPKRVILGGTRVVEMEYVDVLAETVVPNEKHTLYELEVALASIDKKIRVKNFVLIKPEPVTFASEQITKEVFTEWGMVTAYETGIEVYQHKNQGYYLAYVYKCSPELVQGRATLGPKARVFLKDKKTLVEVLPTAPVKIAEVDEDARVYALGAHLLTLSNKNTLISTRPKEVAIPAPDTPRTLPVQEITIQKTLTQTANECLTWLNRYKNLDLSLLKGKTEEEHGIILEKILNAFKADVTDRVLVLALSLKEKLIYLQETVEALTQQQQDLLSKTSALATRNNAILRKTSRLFSSIKETYAAIATQPTPFTASEAQEIEALREEVAELSETIKITPSLQRREAILEGRLAFLKHQNIFLRKKIKDIDTD</sequence>
<dbReference type="Proteomes" id="UP000185944">
    <property type="component" value="Unassembled WGS sequence"/>
</dbReference>
<evidence type="ECO:0000313" key="1">
    <source>
        <dbReference type="EMBL" id="OAG29002.1"/>
    </source>
</evidence>
<dbReference type="AlphaFoldDB" id="A0A177ECW2"/>
<reference evidence="1 2" key="1">
    <citation type="submission" date="2016-02" db="EMBL/GenBank/DDBJ databases">
        <title>Discovery of a natural microsporidian pathogen with a broad tissue tropism in Caenorhabditis elegans.</title>
        <authorList>
            <person name="Luallen R.J."/>
            <person name="Reinke A.W."/>
            <person name="Tong L."/>
            <person name="Botts M.R."/>
            <person name="Felix M.-A."/>
            <person name="Troemel E.R."/>
        </authorList>
    </citation>
    <scope>NUCLEOTIDE SEQUENCE [LARGE SCALE GENOMIC DNA]</scope>
    <source>
        <strain evidence="1 2">JUm2807</strain>
    </source>
</reference>
<dbReference type="OrthoDB" id="2195962at2759"/>
<accession>A0A177ECW2</accession>
<name>A0A177ECW2_9MICR</name>
<dbReference type="GeneID" id="93647491"/>